<name>A0A1I1IQ79_NATHA</name>
<dbReference type="InterPro" id="IPR001505">
    <property type="entry name" value="Copper_CuA"/>
</dbReference>
<dbReference type="GO" id="GO:0005507">
    <property type="term" value="F:copper ion binding"/>
    <property type="evidence" value="ECO:0007669"/>
    <property type="project" value="InterPro"/>
</dbReference>
<dbReference type="RefSeq" id="WP_089788771.1">
    <property type="nucleotide sequence ID" value="NZ_FOKW01000007.1"/>
</dbReference>
<evidence type="ECO:0000259" key="5">
    <source>
        <dbReference type="PROSITE" id="PS50857"/>
    </source>
</evidence>
<dbReference type="SUPFAM" id="SSF49503">
    <property type="entry name" value="Cupredoxins"/>
    <property type="match status" value="1"/>
</dbReference>
<dbReference type="GO" id="GO:0016020">
    <property type="term" value="C:membrane"/>
    <property type="evidence" value="ECO:0007669"/>
    <property type="project" value="InterPro"/>
</dbReference>
<dbReference type="InterPro" id="IPR051403">
    <property type="entry name" value="NosZ/Cyto_c_oxidase_sub2"/>
</dbReference>
<keyword evidence="4" id="KW-1133">Transmembrane helix</keyword>
<feature type="domain" description="Cytochrome oxidase subunit II copper A binding" evidence="5">
    <location>
        <begin position="83"/>
        <end position="183"/>
    </location>
</feature>
<evidence type="ECO:0000256" key="3">
    <source>
        <dbReference type="ARBA" id="ARBA00023008"/>
    </source>
</evidence>
<dbReference type="OrthoDB" id="27522at2157"/>
<dbReference type="GO" id="GO:0004129">
    <property type="term" value="F:cytochrome-c oxidase activity"/>
    <property type="evidence" value="ECO:0007669"/>
    <property type="project" value="InterPro"/>
</dbReference>
<dbReference type="Proteomes" id="UP000199161">
    <property type="component" value="Unassembled WGS sequence"/>
</dbReference>
<evidence type="ECO:0000256" key="4">
    <source>
        <dbReference type="SAM" id="Phobius"/>
    </source>
</evidence>
<evidence type="ECO:0000313" key="7">
    <source>
        <dbReference type="Proteomes" id="UP000199161"/>
    </source>
</evidence>
<sequence length="183" mass="20837">MTSPIKPPKGNWWDQPVNRRESIWLGLGVGWALVLFGWMSAFTRIGDQNPIGETYRVTEDELREKVDAFKDAAEEREDGAYVPDGDDVFVVGQRFDWDGLPVVLETGREYDFHLSSYDVQHGFSIRPEHALSQQINLHVMPGEEWVVPMEFDEPGTYHVLCNEFCGEGHRGMHGTIIVEEGSQ</sequence>
<proteinExistence type="predicted"/>
<feature type="transmembrane region" description="Helical" evidence="4">
    <location>
        <begin position="23"/>
        <end position="42"/>
    </location>
</feature>
<comment type="subcellular location">
    <subcellularLocation>
        <location evidence="1">Cell envelope</location>
    </subcellularLocation>
</comment>
<dbReference type="PANTHER" id="PTHR42838:SF2">
    <property type="entry name" value="NITROUS-OXIDE REDUCTASE"/>
    <property type="match status" value="1"/>
</dbReference>
<keyword evidence="4" id="KW-0472">Membrane</keyword>
<dbReference type="InterPro" id="IPR002429">
    <property type="entry name" value="CcO_II-like_C"/>
</dbReference>
<keyword evidence="7" id="KW-1185">Reference proteome</keyword>
<evidence type="ECO:0000256" key="2">
    <source>
        <dbReference type="ARBA" id="ARBA00022723"/>
    </source>
</evidence>
<gene>
    <name evidence="6" type="ORF">SAMN05444422_107185</name>
</gene>
<organism evidence="6 7">
    <name type="scientific">Natronobacterium haloterrestre</name>
    <name type="common">Halobiforma haloterrestris</name>
    <dbReference type="NCBI Taxonomy" id="148448"/>
    <lineage>
        <taxon>Archaea</taxon>
        <taxon>Methanobacteriati</taxon>
        <taxon>Methanobacteriota</taxon>
        <taxon>Stenosarchaea group</taxon>
        <taxon>Halobacteria</taxon>
        <taxon>Halobacteriales</taxon>
        <taxon>Natrialbaceae</taxon>
        <taxon>Natronobacterium</taxon>
    </lineage>
</organism>
<evidence type="ECO:0000313" key="6">
    <source>
        <dbReference type="EMBL" id="SFC35903.1"/>
    </source>
</evidence>
<dbReference type="Gene3D" id="2.60.40.420">
    <property type="entry name" value="Cupredoxins - blue copper proteins"/>
    <property type="match status" value="1"/>
</dbReference>
<reference evidence="7" key="1">
    <citation type="submission" date="2016-10" db="EMBL/GenBank/DDBJ databases">
        <authorList>
            <person name="Varghese N."/>
            <person name="Submissions S."/>
        </authorList>
    </citation>
    <scope>NUCLEOTIDE SEQUENCE [LARGE SCALE GENOMIC DNA]</scope>
    <source>
        <strain evidence="7">DSM 13078</strain>
    </source>
</reference>
<keyword evidence="4" id="KW-0812">Transmembrane</keyword>
<keyword evidence="3" id="KW-0186">Copper</keyword>
<accession>A0A1I1IQ79</accession>
<protein>
    <submittedName>
        <fullName evidence="6">Cytochrome c oxidase subunit 2</fullName>
    </submittedName>
</protein>
<keyword evidence="2" id="KW-0479">Metal-binding</keyword>
<dbReference type="PANTHER" id="PTHR42838">
    <property type="entry name" value="CYTOCHROME C OXIDASE SUBUNIT II"/>
    <property type="match status" value="1"/>
</dbReference>
<dbReference type="InterPro" id="IPR008972">
    <property type="entry name" value="Cupredoxin"/>
</dbReference>
<dbReference type="PROSITE" id="PS00078">
    <property type="entry name" value="COX2"/>
    <property type="match status" value="1"/>
</dbReference>
<dbReference type="AlphaFoldDB" id="A0A1I1IQ79"/>
<dbReference type="EMBL" id="FOKW01000007">
    <property type="protein sequence ID" value="SFC35903.1"/>
    <property type="molecule type" value="Genomic_DNA"/>
</dbReference>
<evidence type="ECO:0000256" key="1">
    <source>
        <dbReference type="ARBA" id="ARBA00004196"/>
    </source>
</evidence>
<dbReference type="PROSITE" id="PS50857">
    <property type="entry name" value="COX2_CUA"/>
    <property type="match status" value="1"/>
</dbReference>